<proteinExistence type="predicted"/>
<reference evidence="1 2" key="1">
    <citation type="journal article" date="2015" name="Emerg. Microbes Infect.">
        <title>Characterization of 17 strains belonging to the Mycobacterium simiae complex and description of Mycobacterium paraense sp. nov.</title>
        <authorList>
            <person name="Fusco da Costa A.R."/>
            <person name="Fedrizzi T."/>
            <person name="Lopes M.L."/>
            <person name="Pecorari M."/>
            <person name="Oliveira da Costa W.L."/>
            <person name="Giacobazzi E."/>
            <person name="da Costa Bahia J.R."/>
            <person name="De Sanctis V."/>
            <person name="Batista Lima K.V."/>
            <person name="Bertorelli R."/>
            <person name="Grottola A."/>
            <person name="Fabio A."/>
            <person name="Mariottini A."/>
            <person name="Ferretti P."/>
            <person name="Di Leva F."/>
            <person name="Fregni Serpini G."/>
            <person name="Tagliazucchi S."/>
            <person name="Rumpianesi F."/>
            <person name="Jousson O."/>
            <person name="Segata N."/>
            <person name="Tortoli E."/>
        </authorList>
    </citation>
    <scope>NUCLEOTIDE SEQUENCE [LARGE SCALE GENOMIC DNA]</scope>
    <source>
        <strain evidence="1 2">FI-07156</strain>
    </source>
</reference>
<evidence type="ECO:0000313" key="1">
    <source>
        <dbReference type="EMBL" id="ORW29198.1"/>
    </source>
</evidence>
<name>A0ABX3VIW4_9MYCO</name>
<keyword evidence="2" id="KW-1185">Reference proteome</keyword>
<evidence type="ECO:0000313" key="2">
    <source>
        <dbReference type="Proteomes" id="UP000193801"/>
    </source>
</evidence>
<accession>A0ABX3VIW4</accession>
<comment type="caution">
    <text evidence="1">The sequence shown here is derived from an EMBL/GenBank/DDBJ whole genome shotgun (WGS) entry which is preliminary data.</text>
</comment>
<dbReference type="EMBL" id="LQPK01000022">
    <property type="protein sequence ID" value="ORW29198.1"/>
    <property type="molecule type" value="Genomic_DNA"/>
</dbReference>
<gene>
    <name evidence="1" type="ORF">AWB91_24555</name>
</gene>
<organism evidence="1 2">
    <name type="scientific">Mycobacterium paraense</name>
    <dbReference type="NCBI Taxonomy" id="767916"/>
    <lineage>
        <taxon>Bacteria</taxon>
        <taxon>Bacillati</taxon>
        <taxon>Actinomycetota</taxon>
        <taxon>Actinomycetes</taxon>
        <taxon>Mycobacteriales</taxon>
        <taxon>Mycobacteriaceae</taxon>
        <taxon>Mycobacterium</taxon>
        <taxon>Mycobacterium simiae complex</taxon>
    </lineage>
</organism>
<dbReference type="Proteomes" id="UP000193801">
    <property type="component" value="Unassembled WGS sequence"/>
</dbReference>
<protein>
    <submittedName>
        <fullName evidence="1">Uncharacterized protein</fullName>
    </submittedName>
</protein>
<sequence length="127" mass="14412">MPAYPDATVGLRSLEPALRSLSVFVQAPFEDVLAHAEARNLNAFFERTDKRGVPTPLEVSQRSIDRSRDDAAARELEALRKLNQERGKRYGGEVDPLLDLFRARNKNAARRYAPVVTESRSLWYRAV</sequence>